<feature type="binding site" evidence="7">
    <location>
        <position position="134"/>
    </location>
    <ligand>
        <name>(2S)-2-hydroxy-3-oxobutyl phosphate</name>
        <dbReference type="ChEBI" id="CHEBI:58830"/>
    </ligand>
</feature>
<dbReference type="InterPro" id="IPR002180">
    <property type="entry name" value="LS/RS"/>
</dbReference>
<feature type="binding site" evidence="7">
    <location>
        <begin position="58"/>
        <end position="60"/>
    </location>
    <ligand>
        <name>5-amino-6-(D-ribitylamino)uracil</name>
        <dbReference type="ChEBI" id="CHEBI:15934"/>
    </ligand>
</feature>
<dbReference type="RefSeq" id="WP_116625197.1">
    <property type="nucleotide sequence ID" value="NZ_QURN01000015.1"/>
</dbReference>
<feature type="binding site" evidence="7">
    <location>
        <begin position="87"/>
        <end position="89"/>
    </location>
    <ligand>
        <name>5-amino-6-(D-ribitylamino)uracil</name>
        <dbReference type="ChEBI" id="CHEBI:15934"/>
    </ligand>
</feature>
<dbReference type="GO" id="GO:0009231">
    <property type="term" value="P:riboflavin biosynthetic process"/>
    <property type="evidence" value="ECO:0007669"/>
    <property type="project" value="UniProtKB-UniRule"/>
</dbReference>
<feature type="active site" description="Proton donor" evidence="7">
    <location>
        <position position="95"/>
    </location>
</feature>
<evidence type="ECO:0000256" key="3">
    <source>
        <dbReference type="ARBA" id="ARBA00012664"/>
    </source>
</evidence>
<feature type="binding site" evidence="7">
    <location>
        <begin position="92"/>
        <end position="93"/>
    </location>
    <ligand>
        <name>(2S)-2-hydroxy-3-oxobutyl phosphate</name>
        <dbReference type="ChEBI" id="CHEBI:58830"/>
    </ligand>
</feature>
<organism evidence="8 9">
    <name type="scientific">Mesorhizobium denitrificans</name>
    <dbReference type="NCBI Taxonomy" id="2294114"/>
    <lineage>
        <taxon>Bacteria</taxon>
        <taxon>Pseudomonadati</taxon>
        <taxon>Pseudomonadota</taxon>
        <taxon>Alphaproteobacteria</taxon>
        <taxon>Hyphomicrobiales</taxon>
        <taxon>Phyllobacteriaceae</taxon>
        <taxon>Mesorhizobium</taxon>
    </lineage>
</organism>
<proteinExistence type="inferred from homology"/>
<dbReference type="NCBIfam" id="TIGR00114">
    <property type="entry name" value="lumazine-synth"/>
    <property type="match status" value="1"/>
</dbReference>
<dbReference type="Pfam" id="PF00885">
    <property type="entry name" value="DMRL_synthase"/>
    <property type="match status" value="1"/>
</dbReference>
<evidence type="ECO:0000313" key="9">
    <source>
        <dbReference type="Proteomes" id="UP000262379"/>
    </source>
</evidence>
<dbReference type="PANTHER" id="PTHR21058:SF0">
    <property type="entry name" value="6,7-DIMETHYL-8-RIBITYLLUMAZINE SYNTHASE"/>
    <property type="match status" value="1"/>
</dbReference>
<dbReference type="GO" id="GO:0000906">
    <property type="term" value="F:6,7-dimethyl-8-ribityllumazine synthase activity"/>
    <property type="evidence" value="ECO:0007669"/>
    <property type="project" value="UniProtKB-UniRule"/>
</dbReference>
<sequence>MAGISDHGKAFIRPSRPAHLLIVEARFHDDLADALLDGATNALTEAGATYDVVTVPGSLEIPGVIAFALDGAVDGGTVYDGYVALGTIIRGDTYHFDIVANESSRALMDLSVQQSLAIGNGILTTENDEQAWVRARRSEGDKGGFAARAALTMIALKERLGGGA</sequence>
<dbReference type="UniPathway" id="UPA00275">
    <property type="reaction ID" value="UER00404"/>
</dbReference>
<protein>
    <recommendedName>
        <fullName evidence="3 7">6,7-dimethyl-8-ribityllumazine synthase</fullName>
        <shortName evidence="7">DMRL synthase</shortName>
        <shortName evidence="7">LS</shortName>
        <shortName evidence="7">Lumazine synthase</shortName>
        <ecNumber evidence="3 7">2.5.1.78</ecNumber>
    </recommendedName>
</protein>
<dbReference type="CDD" id="cd09209">
    <property type="entry name" value="Lumazine_synthase-I"/>
    <property type="match status" value="1"/>
</dbReference>
<comment type="pathway">
    <text evidence="1 7">Cofactor biosynthesis; riboflavin biosynthesis; riboflavin from 2-hydroxy-3-oxobutyl phosphate and 5-amino-6-(D-ribitylamino)uracil: step 1/2.</text>
</comment>
<accession>A0A371X8N7</accession>
<dbReference type="Gene3D" id="3.40.50.960">
    <property type="entry name" value="Lumazine/riboflavin synthase"/>
    <property type="match status" value="1"/>
</dbReference>
<dbReference type="GO" id="GO:0009349">
    <property type="term" value="C:riboflavin synthase complex"/>
    <property type="evidence" value="ECO:0007669"/>
    <property type="project" value="UniProtKB-UniRule"/>
</dbReference>
<evidence type="ECO:0000256" key="6">
    <source>
        <dbReference type="ARBA" id="ARBA00048785"/>
    </source>
</evidence>
<dbReference type="GO" id="GO:0005829">
    <property type="term" value="C:cytosol"/>
    <property type="evidence" value="ECO:0007669"/>
    <property type="project" value="TreeGrafter"/>
</dbReference>
<evidence type="ECO:0000256" key="2">
    <source>
        <dbReference type="ARBA" id="ARBA00007424"/>
    </source>
</evidence>
<dbReference type="PANTHER" id="PTHR21058">
    <property type="entry name" value="6,7-DIMETHYL-8-RIBITYLLUMAZINE SYNTHASE DMRL SYNTHASE LUMAZINE SYNTHASE"/>
    <property type="match status" value="1"/>
</dbReference>
<evidence type="ECO:0000313" key="8">
    <source>
        <dbReference type="EMBL" id="RFC65586.1"/>
    </source>
</evidence>
<evidence type="ECO:0000256" key="7">
    <source>
        <dbReference type="HAMAP-Rule" id="MF_00178"/>
    </source>
</evidence>
<dbReference type="EMBL" id="QURN01000015">
    <property type="protein sequence ID" value="RFC65586.1"/>
    <property type="molecule type" value="Genomic_DNA"/>
</dbReference>
<evidence type="ECO:0000256" key="4">
    <source>
        <dbReference type="ARBA" id="ARBA00022619"/>
    </source>
</evidence>
<keyword evidence="4 7" id="KW-0686">Riboflavin biosynthesis</keyword>
<comment type="caution">
    <text evidence="8">The sequence shown here is derived from an EMBL/GenBank/DDBJ whole genome shotgun (WGS) entry which is preliminary data.</text>
</comment>
<dbReference type="EC" id="2.5.1.78" evidence="3 7"/>
<evidence type="ECO:0000256" key="5">
    <source>
        <dbReference type="ARBA" id="ARBA00022679"/>
    </source>
</evidence>
<comment type="catalytic activity">
    <reaction evidence="6 7">
        <text>(2S)-2-hydroxy-3-oxobutyl phosphate + 5-amino-6-(D-ribitylamino)uracil = 6,7-dimethyl-8-(1-D-ribityl)lumazine + phosphate + 2 H2O + H(+)</text>
        <dbReference type="Rhea" id="RHEA:26152"/>
        <dbReference type="ChEBI" id="CHEBI:15377"/>
        <dbReference type="ChEBI" id="CHEBI:15378"/>
        <dbReference type="ChEBI" id="CHEBI:15934"/>
        <dbReference type="ChEBI" id="CHEBI:43474"/>
        <dbReference type="ChEBI" id="CHEBI:58201"/>
        <dbReference type="ChEBI" id="CHEBI:58830"/>
        <dbReference type="EC" id="2.5.1.78"/>
    </reaction>
</comment>
<gene>
    <name evidence="7" type="primary">ribH</name>
    <name evidence="8" type="ORF">DY251_17490</name>
</gene>
<comment type="similarity">
    <text evidence="2 7">Belongs to the DMRL synthase family.</text>
</comment>
<dbReference type="Proteomes" id="UP000262379">
    <property type="component" value="Unassembled WGS sequence"/>
</dbReference>
<feature type="binding site" evidence="7">
    <location>
        <position position="27"/>
    </location>
    <ligand>
        <name>5-amino-6-(D-ribitylamino)uracil</name>
        <dbReference type="ChEBI" id="CHEBI:15934"/>
    </ligand>
</feature>
<dbReference type="SUPFAM" id="SSF52121">
    <property type="entry name" value="Lumazine synthase"/>
    <property type="match status" value="1"/>
</dbReference>
<comment type="function">
    <text evidence="7">Catalyzes the formation of 6,7-dimethyl-8-ribityllumazine by condensation of 5-amino-6-(D-ribitylamino)uracil with 3,4-dihydroxy-2-butanone 4-phosphate. This is the penultimate step in the biosynthesis of riboflavin.</text>
</comment>
<dbReference type="AlphaFoldDB" id="A0A371X8N7"/>
<dbReference type="InterPro" id="IPR036467">
    <property type="entry name" value="LS/RS_sf"/>
</dbReference>
<evidence type="ECO:0000256" key="1">
    <source>
        <dbReference type="ARBA" id="ARBA00004917"/>
    </source>
</evidence>
<name>A0A371X8N7_9HYPH</name>
<dbReference type="HAMAP" id="MF_00178">
    <property type="entry name" value="Lumazine_synth"/>
    <property type="match status" value="1"/>
</dbReference>
<reference evidence="9" key="1">
    <citation type="submission" date="2018-08" db="EMBL/GenBank/DDBJ databases">
        <authorList>
            <person name="Im W.T."/>
        </authorList>
    </citation>
    <scope>NUCLEOTIDE SEQUENCE [LARGE SCALE GENOMIC DNA]</scope>
    <source>
        <strain evidence="9">LA-28</strain>
    </source>
</reference>
<keyword evidence="5 7" id="KW-0808">Transferase</keyword>
<feature type="binding site" evidence="7">
    <location>
        <position position="120"/>
    </location>
    <ligand>
        <name>5-amino-6-(D-ribitylamino)uracil</name>
        <dbReference type="ChEBI" id="CHEBI:15934"/>
    </ligand>
</feature>
<keyword evidence="9" id="KW-1185">Reference proteome</keyword>
<dbReference type="InterPro" id="IPR034964">
    <property type="entry name" value="LS"/>
</dbReference>